<dbReference type="STRING" id="145857.GA0070616_0012"/>
<dbReference type="EMBL" id="FMHT01000001">
    <property type="protein sequence ID" value="SCL12824.1"/>
    <property type="molecule type" value="Genomic_DNA"/>
</dbReference>
<evidence type="ECO:0000256" key="1">
    <source>
        <dbReference type="SAM" id="MobiDB-lite"/>
    </source>
</evidence>
<organism evidence="3 4">
    <name type="scientific">Micromonospora nigra</name>
    <dbReference type="NCBI Taxonomy" id="145857"/>
    <lineage>
        <taxon>Bacteria</taxon>
        <taxon>Bacillati</taxon>
        <taxon>Actinomycetota</taxon>
        <taxon>Actinomycetes</taxon>
        <taxon>Micromonosporales</taxon>
        <taxon>Micromonosporaceae</taxon>
        <taxon>Micromonospora</taxon>
    </lineage>
</organism>
<feature type="compositionally biased region" description="Polar residues" evidence="1">
    <location>
        <begin position="109"/>
        <end position="119"/>
    </location>
</feature>
<keyword evidence="4" id="KW-1185">Reference proteome</keyword>
<reference evidence="3 4" key="1">
    <citation type="submission" date="2016-06" db="EMBL/GenBank/DDBJ databases">
        <authorList>
            <person name="Kjaerup R.B."/>
            <person name="Dalgaard T.S."/>
            <person name="Juul-Madsen H.R."/>
        </authorList>
    </citation>
    <scope>NUCLEOTIDE SEQUENCE [LARGE SCALE GENOMIC DNA]</scope>
    <source>
        <strain evidence="3 4">DSM 43818</strain>
    </source>
</reference>
<protein>
    <submittedName>
        <fullName evidence="3">Uncharacterized protein</fullName>
    </submittedName>
</protein>
<evidence type="ECO:0000313" key="2">
    <source>
        <dbReference type="EMBL" id="SCL12784.1"/>
    </source>
</evidence>
<dbReference type="Proteomes" id="UP000199699">
    <property type="component" value="Unassembled WGS sequence"/>
</dbReference>
<evidence type="ECO:0000313" key="4">
    <source>
        <dbReference type="Proteomes" id="UP000199699"/>
    </source>
</evidence>
<dbReference type="EMBL" id="FMHT01000001">
    <property type="protein sequence ID" value="SCL12784.1"/>
    <property type="molecule type" value="Genomic_DNA"/>
</dbReference>
<accession>A0A1C6R748</accession>
<gene>
    <name evidence="2" type="ORF">GA0070616_0012</name>
    <name evidence="3" type="ORF">GA0070616_0033</name>
</gene>
<sequence>MPGPLYTAEEVLAVAAAAYLRGRYDRDVLELRGTWAEHDEPRATRERLIAERLAEMDQAARTRAAREGRTYRPYQGGPVDWHTGDPGGADPAVLGGARRPGGEARPVTPGSNAAINAHG</sequence>
<feature type="region of interest" description="Disordered" evidence="1">
    <location>
        <begin position="59"/>
        <end position="119"/>
    </location>
</feature>
<proteinExistence type="predicted"/>
<evidence type="ECO:0000313" key="3">
    <source>
        <dbReference type="EMBL" id="SCL12824.1"/>
    </source>
</evidence>
<name>A0A1C6R748_9ACTN</name>
<dbReference type="AlphaFoldDB" id="A0A1C6R748"/>
<feature type="compositionally biased region" description="Basic and acidic residues" evidence="1">
    <location>
        <begin position="59"/>
        <end position="70"/>
    </location>
</feature>